<dbReference type="InterPro" id="IPR024981">
    <property type="entry name" value="DUF3887"/>
</dbReference>
<dbReference type="EMBL" id="VFNX01000001">
    <property type="protein sequence ID" value="TQK99167.1"/>
    <property type="molecule type" value="Genomic_DNA"/>
</dbReference>
<keyword evidence="1" id="KW-0732">Signal</keyword>
<accession>A0A542UJC8</accession>
<proteinExistence type="predicted"/>
<keyword evidence="4" id="KW-1185">Reference proteome</keyword>
<gene>
    <name evidence="3" type="ORF">FB563_4226</name>
</gene>
<evidence type="ECO:0000313" key="4">
    <source>
        <dbReference type="Proteomes" id="UP000318103"/>
    </source>
</evidence>
<evidence type="ECO:0000313" key="3">
    <source>
        <dbReference type="EMBL" id="TQK99167.1"/>
    </source>
</evidence>
<evidence type="ECO:0000259" key="2">
    <source>
        <dbReference type="Pfam" id="PF13026"/>
    </source>
</evidence>
<organism evidence="3 4">
    <name type="scientific">Streptomyces puniciscabiei</name>
    <dbReference type="NCBI Taxonomy" id="164348"/>
    <lineage>
        <taxon>Bacteria</taxon>
        <taxon>Bacillati</taxon>
        <taxon>Actinomycetota</taxon>
        <taxon>Actinomycetes</taxon>
        <taxon>Kitasatosporales</taxon>
        <taxon>Streptomycetaceae</taxon>
        <taxon>Streptomyces</taxon>
    </lineage>
</organism>
<feature type="chain" id="PRO_5021979656" evidence="1">
    <location>
        <begin position="38"/>
        <end position="149"/>
    </location>
</feature>
<evidence type="ECO:0000256" key="1">
    <source>
        <dbReference type="SAM" id="SignalP"/>
    </source>
</evidence>
<dbReference type="PROSITE" id="PS51318">
    <property type="entry name" value="TAT"/>
    <property type="match status" value="1"/>
</dbReference>
<dbReference type="AlphaFoldDB" id="A0A542UJC8"/>
<dbReference type="RefSeq" id="WP_055703525.1">
    <property type="nucleotide sequence ID" value="NZ_JBPJFI010000001.1"/>
</dbReference>
<dbReference type="InterPro" id="IPR006311">
    <property type="entry name" value="TAT_signal"/>
</dbReference>
<protein>
    <submittedName>
        <fullName evidence="3">Uncharacterized protein DUF3887</fullName>
    </submittedName>
</protein>
<feature type="signal peptide" evidence="1">
    <location>
        <begin position="1"/>
        <end position="37"/>
    </location>
</feature>
<dbReference type="OrthoDB" id="68373at2"/>
<dbReference type="Pfam" id="PF13026">
    <property type="entry name" value="DUF3887"/>
    <property type="match status" value="1"/>
</dbReference>
<feature type="domain" description="DUF3887" evidence="2">
    <location>
        <begin position="50"/>
        <end position="134"/>
    </location>
</feature>
<dbReference type="Proteomes" id="UP000318103">
    <property type="component" value="Unassembled WGS sequence"/>
</dbReference>
<comment type="caution">
    <text evidence="3">The sequence shown here is derived from an EMBL/GenBank/DDBJ whole genome shotgun (WGS) entry which is preliminary data.</text>
</comment>
<name>A0A542UJC8_9ACTN</name>
<dbReference type="Gene3D" id="3.10.450.590">
    <property type="match status" value="1"/>
</dbReference>
<reference evidence="3 4" key="1">
    <citation type="submission" date="2019-06" db="EMBL/GenBank/DDBJ databases">
        <title>Sequencing the genomes of 1000 actinobacteria strains.</title>
        <authorList>
            <person name="Klenk H.-P."/>
        </authorList>
    </citation>
    <scope>NUCLEOTIDE SEQUENCE [LARGE SCALE GENOMIC DNA]</scope>
    <source>
        <strain evidence="3 4">DSM 41929</strain>
    </source>
</reference>
<sequence length="149" mass="15976">MSDHDMSHGGARRLVRAAAAVALAATALLSATGSAPAASKDDTVALHTLDDIVKGHYKAATAHFDASMRKHLPPDGLEKVWKSYQAQFGHYRSHGKPKDTESGRYTVVGVPLRMQHSAGEFRLSFDKKGSVAGLFFLKPGVPVPKPSRT</sequence>